<accession>A0A7X0MRP0</accession>
<proteinExistence type="predicted"/>
<organism evidence="1 2">
    <name type="scientific">Rhizobium soli</name>
    <dbReference type="NCBI Taxonomy" id="424798"/>
    <lineage>
        <taxon>Bacteria</taxon>
        <taxon>Pseudomonadati</taxon>
        <taxon>Pseudomonadota</taxon>
        <taxon>Alphaproteobacteria</taxon>
        <taxon>Hyphomicrobiales</taxon>
        <taxon>Rhizobiaceae</taxon>
        <taxon>Rhizobium/Agrobacterium group</taxon>
        <taxon>Rhizobium</taxon>
    </lineage>
</organism>
<dbReference type="InterPro" id="IPR050772">
    <property type="entry name" value="Hydratase-Decarb/MhpD_sf"/>
</dbReference>
<dbReference type="GO" id="GO:0005737">
    <property type="term" value="C:cytoplasm"/>
    <property type="evidence" value="ECO:0007669"/>
    <property type="project" value="TreeGrafter"/>
</dbReference>
<dbReference type="AlphaFoldDB" id="A0A7X0MRP0"/>
<dbReference type="RefSeq" id="WP_184653836.1">
    <property type="nucleotide sequence ID" value="NZ_JACHBU010000001.1"/>
</dbReference>
<dbReference type="GO" id="GO:0008684">
    <property type="term" value="F:2-oxopent-4-enoate hydratase activity"/>
    <property type="evidence" value="ECO:0007669"/>
    <property type="project" value="TreeGrafter"/>
</dbReference>
<dbReference type="Proteomes" id="UP000585437">
    <property type="component" value="Unassembled WGS sequence"/>
</dbReference>
<evidence type="ECO:0000313" key="2">
    <source>
        <dbReference type="Proteomes" id="UP000585437"/>
    </source>
</evidence>
<reference evidence="1 2" key="1">
    <citation type="submission" date="2020-08" db="EMBL/GenBank/DDBJ databases">
        <title>The Agave Microbiome: Exploring the role of microbial communities in plant adaptations to desert environments.</title>
        <authorList>
            <person name="Partida-Martinez L.P."/>
        </authorList>
    </citation>
    <scope>NUCLEOTIDE SEQUENCE [LARGE SCALE GENOMIC DNA]</scope>
    <source>
        <strain evidence="1 2">AS3.12</strain>
    </source>
</reference>
<gene>
    <name evidence="1" type="ORF">F4695_000699</name>
</gene>
<protein>
    <submittedName>
        <fullName evidence="1">2-keto-4-pentenoate hydratase</fullName>
    </submittedName>
</protein>
<dbReference type="InterPro" id="IPR036663">
    <property type="entry name" value="Fumarylacetoacetase_C_sf"/>
</dbReference>
<dbReference type="PANTHER" id="PTHR30143:SF0">
    <property type="entry name" value="2-KETO-4-PENTENOATE HYDRATASE"/>
    <property type="match status" value="1"/>
</dbReference>
<name>A0A7X0MRP0_9HYPH</name>
<dbReference type="EMBL" id="JACHBU010000001">
    <property type="protein sequence ID" value="MBB6507380.1"/>
    <property type="molecule type" value="Genomic_DNA"/>
</dbReference>
<evidence type="ECO:0000313" key="1">
    <source>
        <dbReference type="EMBL" id="MBB6507380.1"/>
    </source>
</evidence>
<dbReference type="Gene3D" id="3.90.850.10">
    <property type="entry name" value="Fumarylacetoacetase-like, C-terminal domain"/>
    <property type="match status" value="1"/>
</dbReference>
<dbReference type="SUPFAM" id="SSF56529">
    <property type="entry name" value="FAH"/>
    <property type="match status" value="1"/>
</dbReference>
<comment type="caution">
    <text evidence="1">The sequence shown here is derived from an EMBL/GenBank/DDBJ whole genome shotgun (WGS) entry which is preliminary data.</text>
</comment>
<sequence length="255" mass="26355">MAELSTQAFNPETLAESLIALRNEGRKAPSASFALPQDLSAGMAAQNAVAQRIGASAKMIKVAMSPDKQPVIAPLFPYVETTSEAKLPYSPGTRFEVEIAVKLGADLPVRSEAYTRAEVLDAVADAYLGSELLVTAVEEGGSVSFPLYLADRIGNGGYALGPKVPKTLIDTVGGLALKVTHDSSPVYNGPARHPVGDVLAWLVAYANDAARPATSLTSGMAVTTGALSGAMPLPGAGRVVVELEGGYQMSVLLSA</sequence>
<dbReference type="PANTHER" id="PTHR30143">
    <property type="entry name" value="ACID HYDRATASE"/>
    <property type="match status" value="1"/>
</dbReference>
<keyword evidence="2" id="KW-1185">Reference proteome</keyword>